<dbReference type="Proteomes" id="UP000304928">
    <property type="component" value="Unassembled WGS sequence"/>
</dbReference>
<feature type="transmembrane region" description="Helical" evidence="2">
    <location>
        <begin position="126"/>
        <end position="147"/>
    </location>
</feature>
<evidence type="ECO:0000256" key="1">
    <source>
        <dbReference type="SAM" id="MobiDB-lite"/>
    </source>
</evidence>
<keyword evidence="2" id="KW-1133">Transmembrane helix</keyword>
<sequence>MAVRFHSASHACGLLAQDDMDVLRGPWAPNPTSALQAPPPRRISTVAGQRLSAVVSDRATSSHSMSSQSPNLTSRWSDSTHLARTIPRTSHDSMPPAYALHADALEGDKLVAIGPVVRKRGGCKRIGFLVLAALLIIGLGIGLGVGLTRGGGGGKHDQPGGPPSGSGGSVQLAYPVGEYSLVTALRMVETNCTSNANTWRCFPGPTFDQSPAASLATFNWILSNTSTEYATNVSDLSTSGLGVAANLSISASDNPFSIVFDSTPLTFINDTSPRYTFAANISQKIIPAANITADNRATVCFFNQTQVIGTLHLDDTFAQHYTYTGNNASYALWPYAVHVELVSPGGTDTPACYYTNNGVVGQQITDVFTARPAEDLCQCEYRNYF</sequence>
<dbReference type="EMBL" id="QZAR01000098">
    <property type="protein sequence ID" value="THW88624.1"/>
    <property type="molecule type" value="Genomic_DNA"/>
</dbReference>
<gene>
    <name evidence="3" type="ORF">D6D15_05843</name>
</gene>
<organism evidence="3 4">
    <name type="scientific">Aureobasidium pullulans</name>
    <name type="common">Black yeast</name>
    <name type="synonym">Pullularia pullulans</name>
    <dbReference type="NCBI Taxonomy" id="5580"/>
    <lineage>
        <taxon>Eukaryota</taxon>
        <taxon>Fungi</taxon>
        <taxon>Dikarya</taxon>
        <taxon>Ascomycota</taxon>
        <taxon>Pezizomycotina</taxon>
        <taxon>Dothideomycetes</taxon>
        <taxon>Dothideomycetidae</taxon>
        <taxon>Dothideales</taxon>
        <taxon>Saccotheciaceae</taxon>
        <taxon>Aureobasidium</taxon>
    </lineage>
</organism>
<comment type="caution">
    <text evidence="3">The sequence shown here is derived from an EMBL/GenBank/DDBJ whole genome shotgun (WGS) entry which is preliminary data.</text>
</comment>
<feature type="region of interest" description="Disordered" evidence="1">
    <location>
        <begin position="57"/>
        <end position="78"/>
    </location>
</feature>
<dbReference type="AlphaFoldDB" id="A0A4S8WHF9"/>
<feature type="compositionally biased region" description="Polar residues" evidence="1">
    <location>
        <begin position="58"/>
        <end position="78"/>
    </location>
</feature>
<evidence type="ECO:0000313" key="4">
    <source>
        <dbReference type="Proteomes" id="UP000304928"/>
    </source>
</evidence>
<keyword evidence="2" id="KW-0472">Membrane</keyword>
<keyword evidence="2" id="KW-0812">Transmembrane</keyword>
<protein>
    <submittedName>
        <fullName evidence="3">Uncharacterized protein</fullName>
    </submittedName>
</protein>
<evidence type="ECO:0000313" key="3">
    <source>
        <dbReference type="EMBL" id="THW88624.1"/>
    </source>
</evidence>
<accession>A0A4S8WHF9</accession>
<evidence type="ECO:0000256" key="2">
    <source>
        <dbReference type="SAM" id="Phobius"/>
    </source>
</evidence>
<name>A0A4S8WHF9_AURPU</name>
<reference evidence="3 4" key="1">
    <citation type="submission" date="2018-10" db="EMBL/GenBank/DDBJ databases">
        <title>Fifty Aureobasidium pullulans genomes reveal a recombining polyextremotolerant generalist.</title>
        <authorList>
            <person name="Gostincar C."/>
            <person name="Turk M."/>
            <person name="Zajc J."/>
            <person name="Gunde-Cimerman N."/>
        </authorList>
    </citation>
    <scope>NUCLEOTIDE SEQUENCE [LARGE SCALE GENOMIC DNA]</scope>
    <source>
        <strain evidence="3 4">EXF-10507</strain>
    </source>
</reference>
<proteinExistence type="predicted"/>